<keyword evidence="3" id="KW-1185">Reference proteome</keyword>
<sequence>MGQAALQQVGARVGLPPEMVRVAAQALAPALAGGLARAGTAGTLPGGMPQPGTDDAHAHGNDVLGQVLGSKDASRSVAADAAQQTGIDVGTLKQLLPQLASMAAGAAGGQGGMGPGGLGGLGSVLGGLGR</sequence>
<evidence type="ECO:0000313" key="3">
    <source>
        <dbReference type="Proteomes" id="UP000218151"/>
    </source>
</evidence>
<dbReference type="OrthoDB" id="5526542at2"/>
<feature type="region of interest" description="Disordered" evidence="1">
    <location>
        <begin position="38"/>
        <end position="61"/>
    </location>
</feature>
<name>A0A2A2SGN5_9SPHN</name>
<dbReference type="EMBL" id="NSLI01000003">
    <property type="protein sequence ID" value="PAX08375.1"/>
    <property type="molecule type" value="Genomic_DNA"/>
</dbReference>
<protein>
    <recommendedName>
        <fullName evidence="4">DUF937 domain-containing protein</fullName>
    </recommendedName>
</protein>
<evidence type="ECO:0000313" key="2">
    <source>
        <dbReference type="EMBL" id="PAX08375.1"/>
    </source>
</evidence>
<dbReference type="Proteomes" id="UP000218151">
    <property type="component" value="Unassembled WGS sequence"/>
</dbReference>
<proteinExistence type="predicted"/>
<feature type="compositionally biased region" description="Low complexity" evidence="1">
    <location>
        <begin position="38"/>
        <end position="47"/>
    </location>
</feature>
<accession>A0A2A2SGN5</accession>
<evidence type="ECO:0000256" key="1">
    <source>
        <dbReference type="SAM" id="MobiDB-lite"/>
    </source>
</evidence>
<organism evidence="2 3">
    <name type="scientific">Sphingomonas lenta</name>
    <dbReference type="NCBI Taxonomy" id="1141887"/>
    <lineage>
        <taxon>Bacteria</taxon>
        <taxon>Pseudomonadati</taxon>
        <taxon>Pseudomonadota</taxon>
        <taxon>Alphaproteobacteria</taxon>
        <taxon>Sphingomonadales</taxon>
        <taxon>Sphingomonadaceae</taxon>
        <taxon>Sphingomonas</taxon>
    </lineage>
</organism>
<comment type="caution">
    <text evidence="2">The sequence shown here is derived from an EMBL/GenBank/DDBJ whole genome shotgun (WGS) entry which is preliminary data.</text>
</comment>
<dbReference type="Pfam" id="PF06078">
    <property type="entry name" value="DUF937"/>
    <property type="match status" value="2"/>
</dbReference>
<evidence type="ECO:0008006" key="4">
    <source>
        <dbReference type="Google" id="ProtNLM"/>
    </source>
</evidence>
<gene>
    <name evidence="2" type="ORF">CKY28_10855</name>
</gene>
<dbReference type="InterPro" id="IPR009282">
    <property type="entry name" value="DUF937"/>
</dbReference>
<dbReference type="AlphaFoldDB" id="A0A2A2SGN5"/>
<reference evidence="3" key="1">
    <citation type="submission" date="2017-09" db="EMBL/GenBank/DDBJ databases">
        <authorList>
            <person name="Feng G."/>
            <person name="Zhu H."/>
        </authorList>
    </citation>
    <scope>NUCLEOTIDE SEQUENCE [LARGE SCALE GENOMIC DNA]</scope>
    <source>
        <strain evidence="3">1PNM-20</strain>
    </source>
</reference>